<dbReference type="SUPFAM" id="SSF52833">
    <property type="entry name" value="Thioredoxin-like"/>
    <property type="match status" value="1"/>
</dbReference>
<dbReference type="AlphaFoldDB" id="A0A7C9MUL3"/>
<dbReference type="OrthoDB" id="9800692at2"/>
<dbReference type="RefSeq" id="WP_160959637.1">
    <property type="nucleotide sequence ID" value="NZ_WVUD01000007.1"/>
</dbReference>
<proteinExistence type="predicted"/>
<dbReference type="EMBL" id="WVUD01000007">
    <property type="protein sequence ID" value="MYL82774.1"/>
    <property type="molecule type" value="Genomic_DNA"/>
</dbReference>
<dbReference type="InterPro" id="IPR036249">
    <property type="entry name" value="Thioredoxin-like_sf"/>
</dbReference>
<reference evidence="1 2" key="1">
    <citation type="submission" date="2020-01" db="EMBL/GenBank/DDBJ databases">
        <title>Genome sequence of Desulfovibrio aerotolerans DSM 16695(T).</title>
        <authorList>
            <person name="Karnachuk O."/>
            <person name="Avakyan M."/>
            <person name="Mardanov A."/>
            <person name="Kadnikov V."/>
            <person name="Ravin N."/>
        </authorList>
    </citation>
    <scope>NUCLEOTIDE SEQUENCE [LARGE SCALE GENOMIC DNA]</scope>
    <source>
        <strain evidence="1 2">DSM 16695</strain>
    </source>
</reference>
<keyword evidence="2" id="KW-1185">Reference proteome</keyword>
<name>A0A7C9MUL3_9BACT</name>
<dbReference type="CDD" id="cd02980">
    <property type="entry name" value="TRX_Fd_family"/>
    <property type="match status" value="1"/>
</dbReference>
<accession>A0A7C9MUL3</accession>
<gene>
    <name evidence="1" type="ORF">GTA51_06440</name>
</gene>
<sequence length="126" mass="13531">MSTIASLDALRAKREEILARQKARANKVLINVSLATCSIAAGGKVALEAMQDEVAVNGLTNVDFMQSGCMTFCFAEPTVEITLPGKEPVVFGGVDEAKARELVTEYVMNGEPVEGIIPVTYQRVIL</sequence>
<comment type="caution">
    <text evidence="1">The sequence shown here is derived from an EMBL/GenBank/DDBJ whole genome shotgun (WGS) entry which is preliminary data.</text>
</comment>
<dbReference type="Proteomes" id="UP000482487">
    <property type="component" value="Unassembled WGS sequence"/>
</dbReference>
<dbReference type="Gene3D" id="3.40.30.10">
    <property type="entry name" value="Glutaredoxin"/>
    <property type="match status" value="1"/>
</dbReference>
<organism evidence="1 2">
    <name type="scientific">Solidesulfovibrio aerotolerans</name>
    <dbReference type="NCBI Taxonomy" id="295255"/>
    <lineage>
        <taxon>Bacteria</taxon>
        <taxon>Pseudomonadati</taxon>
        <taxon>Thermodesulfobacteriota</taxon>
        <taxon>Desulfovibrionia</taxon>
        <taxon>Desulfovibrionales</taxon>
        <taxon>Desulfovibrionaceae</taxon>
        <taxon>Solidesulfovibrio</taxon>
    </lineage>
</organism>
<evidence type="ECO:0000313" key="2">
    <source>
        <dbReference type="Proteomes" id="UP000482487"/>
    </source>
</evidence>
<evidence type="ECO:0000313" key="1">
    <source>
        <dbReference type="EMBL" id="MYL82774.1"/>
    </source>
</evidence>
<protein>
    <submittedName>
        <fullName evidence="1">(2Fe-2S) ferredoxin domain-containing protein</fullName>
    </submittedName>
</protein>